<accession>J3NEA2</accession>
<evidence type="ECO:0000256" key="1">
    <source>
        <dbReference type="SAM" id="MobiDB-lite"/>
    </source>
</evidence>
<reference evidence="2" key="1">
    <citation type="journal article" date="2013" name="Nat. Commun.">
        <title>Whole-genome sequencing of Oryza brachyantha reveals mechanisms underlying Oryza genome evolution.</title>
        <authorList>
            <person name="Chen J."/>
            <person name="Huang Q."/>
            <person name="Gao D."/>
            <person name="Wang J."/>
            <person name="Lang Y."/>
            <person name="Liu T."/>
            <person name="Li B."/>
            <person name="Bai Z."/>
            <person name="Luis Goicoechea J."/>
            <person name="Liang C."/>
            <person name="Chen C."/>
            <person name="Zhang W."/>
            <person name="Sun S."/>
            <person name="Liao Y."/>
            <person name="Zhang X."/>
            <person name="Yang L."/>
            <person name="Song C."/>
            <person name="Wang M."/>
            <person name="Shi J."/>
            <person name="Liu G."/>
            <person name="Liu J."/>
            <person name="Zhou H."/>
            <person name="Zhou W."/>
            <person name="Yu Q."/>
            <person name="An N."/>
            <person name="Chen Y."/>
            <person name="Cai Q."/>
            <person name="Wang B."/>
            <person name="Liu B."/>
            <person name="Min J."/>
            <person name="Huang Y."/>
            <person name="Wu H."/>
            <person name="Li Z."/>
            <person name="Zhang Y."/>
            <person name="Yin Y."/>
            <person name="Song W."/>
            <person name="Jiang J."/>
            <person name="Jackson S.A."/>
            <person name="Wing R.A."/>
            <person name="Wang J."/>
            <person name="Chen M."/>
        </authorList>
    </citation>
    <scope>NUCLEOTIDE SEQUENCE [LARGE SCALE GENOMIC DNA]</scope>
    <source>
        <strain evidence="2">cv. IRGC 101232</strain>
    </source>
</reference>
<feature type="region of interest" description="Disordered" evidence="1">
    <location>
        <begin position="1"/>
        <end position="34"/>
    </location>
</feature>
<dbReference type="HOGENOM" id="CLU_2243437_0_0_1"/>
<proteinExistence type="predicted"/>
<evidence type="ECO:0000313" key="2">
    <source>
        <dbReference type="EnsemblPlants" id="OB12G23100.1"/>
    </source>
</evidence>
<feature type="compositionally biased region" description="Basic residues" evidence="1">
    <location>
        <begin position="14"/>
        <end position="34"/>
    </location>
</feature>
<dbReference type="Gramene" id="OB12G23100.1">
    <property type="protein sequence ID" value="OB12G23100.1"/>
    <property type="gene ID" value="OB12G23100"/>
</dbReference>
<dbReference type="AlphaFoldDB" id="J3NEA2"/>
<dbReference type="EnsemblPlants" id="OB12G23100.1">
    <property type="protein sequence ID" value="OB12G23100.1"/>
    <property type="gene ID" value="OB12G23100"/>
</dbReference>
<keyword evidence="3" id="KW-1185">Reference proteome</keyword>
<organism evidence="2">
    <name type="scientific">Oryza brachyantha</name>
    <name type="common">malo sina</name>
    <dbReference type="NCBI Taxonomy" id="4533"/>
    <lineage>
        <taxon>Eukaryota</taxon>
        <taxon>Viridiplantae</taxon>
        <taxon>Streptophyta</taxon>
        <taxon>Embryophyta</taxon>
        <taxon>Tracheophyta</taxon>
        <taxon>Spermatophyta</taxon>
        <taxon>Magnoliopsida</taxon>
        <taxon>Liliopsida</taxon>
        <taxon>Poales</taxon>
        <taxon>Poaceae</taxon>
        <taxon>BOP clade</taxon>
        <taxon>Oryzoideae</taxon>
        <taxon>Oryzeae</taxon>
        <taxon>Oryzinae</taxon>
        <taxon>Oryza</taxon>
    </lineage>
</organism>
<dbReference type="Proteomes" id="UP000006038">
    <property type="component" value="Chromosome 12"/>
</dbReference>
<evidence type="ECO:0000313" key="3">
    <source>
        <dbReference type="Proteomes" id="UP000006038"/>
    </source>
</evidence>
<reference evidence="2" key="2">
    <citation type="submission" date="2013-04" db="UniProtKB">
        <authorList>
            <consortium name="EnsemblPlants"/>
        </authorList>
    </citation>
    <scope>IDENTIFICATION</scope>
</reference>
<sequence length="105" mass="11158">SGGGGGGDGDVWRRDKRRGARAGRHRRRARVRGVRVRGGGAVRAGVPPRLLPRARLALAGLAAVLSLLTDQIDQHACSPEQTPSGRPWNRSAVSCSSFVWIQLAA</sequence>
<name>J3NEA2_ORYBR</name>
<protein>
    <submittedName>
        <fullName evidence="2">Uncharacterized protein</fullName>
    </submittedName>
</protein>